<comment type="caution">
    <text evidence="1">The sequence shown here is derived from an EMBL/GenBank/DDBJ whole genome shotgun (WGS) entry which is preliminary data.</text>
</comment>
<accession>A0A2N3KUB8</accession>
<dbReference type="OrthoDB" id="1348340at2"/>
<reference evidence="1 2" key="1">
    <citation type="submission" date="2017-09" db="EMBL/GenBank/DDBJ databases">
        <title>Biodiversity and function of Thalassospira species in the particle-attached aromatic-hydrocarbon-degrading consortia from the surface seawater of the South China Sea.</title>
        <authorList>
            <person name="Dong C."/>
            <person name="Liu R."/>
            <person name="Shao Z."/>
        </authorList>
    </citation>
    <scope>NUCLEOTIDE SEQUENCE [LARGE SCALE GENOMIC DNA]</scope>
    <source>
        <strain evidence="1 2">CSC1P2</strain>
    </source>
</reference>
<evidence type="ECO:0000313" key="2">
    <source>
        <dbReference type="Proteomes" id="UP000233597"/>
    </source>
</evidence>
<gene>
    <name evidence="1" type="ORF">COO20_11165</name>
</gene>
<name>A0A2N3KUB8_9PROT</name>
<sequence length="216" mass="23467">MNFSLTLNIDAKNLGFIHDAGQKVALARPVGNSAANVIWVAFDPFESNTIQWTEAYWIYASTTSTNKKGSQIQQMSQVAPGPAITGAIYTLEPAATFSSPIPNPTIGANTFAVQNEVPYDEHPVLTLGLSQSVTVNQRNLDRIPISATAVLATQQIQMTPGNSVYIWLESDFGSSTIITDLTELADVNGKRAIAKFSDDIFHIEMSYDGKIGLFHE</sequence>
<protein>
    <submittedName>
        <fullName evidence="1">Uncharacterized protein</fullName>
    </submittedName>
</protein>
<organism evidence="1 2">
    <name type="scientific">Thalassospira marina</name>
    <dbReference type="NCBI Taxonomy" id="2048283"/>
    <lineage>
        <taxon>Bacteria</taxon>
        <taxon>Pseudomonadati</taxon>
        <taxon>Pseudomonadota</taxon>
        <taxon>Alphaproteobacteria</taxon>
        <taxon>Rhodospirillales</taxon>
        <taxon>Thalassospiraceae</taxon>
        <taxon>Thalassospira</taxon>
    </lineage>
</organism>
<dbReference type="EMBL" id="NWTK01000006">
    <property type="protein sequence ID" value="PKR54100.1"/>
    <property type="molecule type" value="Genomic_DNA"/>
</dbReference>
<proteinExistence type="predicted"/>
<dbReference type="RefSeq" id="WP_101266489.1">
    <property type="nucleotide sequence ID" value="NZ_NWTK01000006.1"/>
</dbReference>
<evidence type="ECO:0000313" key="1">
    <source>
        <dbReference type="EMBL" id="PKR54100.1"/>
    </source>
</evidence>
<dbReference type="Proteomes" id="UP000233597">
    <property type="component" value="Unassembled WGS sequence"/>
</dbReference>
<dbReference type="AlphaFoldDB" id="A0A2N3KUB8"/>